<keyword evidence="1" id="KW-0472">Membrane</keyword>
<feature type="transmembrane region" description="Helical" evidence="1">
    <location>
        <begin position="217"/>
        <end position="240"/>
    </location>
</feature>
<dbReference type="InterPro" id="IPR052952">
    <property type="entry name" value="MFS-Transporter"/>
</dbReference>
<dbReference type="PROSITE" id="PS50850">
    <property type="entry name" value="MFS"/>
    <property type="match status" value="1"/>
</dbReference>
<organism evidence="3">
    <name type="scientific">marine metagenome</name>
    <dbReference type="NCBI Taxonomy" id="408172"/>
    <lineage>
        <taxon>unclassified sequences</taxon>
        <taxon>metagenomes</taxon>
        <taxon>ecological metagenomes</taxon>
    </lineage>
</organism>
<dbReference type="GO" id="GO:0022857">
    <property type="term" value="F:transmembrane transporter activity"/>
    <property type="evidence" value="ECO:0007669"/>
    <property type="project" value="InterPro"/>
</dbReference>
<protein>
    <recommendedName>
        <fullName evidence="2">Major facilitator superfamily (MFS) profile domain-containing protein</fullName>
    </recommendedName>
</protein>
<gene>
    <name evidence="3" type="ORF">METZ01_LOCUS138635</name>
</gene>
<feature type="transmembrane region" description="Helical" evidence="1">
    <location>
        <begin position="83"/>
        <end position="111"/>
    </location>
</feature>
<name>A0A381ZA00_9ZZZZ</name>
<feature type="transmembrane region" description="Helical" evidence="1">
    <location>
        <begin position="12"/>
        <end position="36"/>
    </location>
</feature>
<feature type="non-terminal residue" evidence="3">
    <location>
        <position position="311"/>
    </location>
</feature>
<feature type="transmembrane region" description="Helical" evidence="1">
    <location>
        <begin position="252"/>
        <end position="271"/>
    </location>
</feature>
<evidence type="ECO:0000259" key="2">
    <source>
        <dbReference type="PROSITE" id="PS50850"/>
    </source>
</evidence>
<keyword evidence="1" id="KW-0812">Transmembrane</keyword>
<feature type="transmembrane region" description="Helical" evidence="1">
    <location>
        <begin position="48"/>
        <end position="71"/>
    </location>
</feature>
<feature type="transmembrane region" description="Helical" evidence="1">
    <location>
        <begin position="164"/>
        <end position="185"/>
    </location>
</feature>
<evidence type="ECO:0000313" key="3">
    <source>
        <dbReference type="EMBL" id="SVA85781.1"/>
    </source>
</evidence>
<evidence type="ECO:0000256" key="1">
    <source>
        <dbReference type="SAM" id="Phobius"/>
    </source>
</evidence>
<accession>A0A381ZA00</accession>
<dbReference type="PANTHER" id="PTHR23527:SF1">
    <property type="entry name" value="BLL3282 PROTEIN"/>
    <property type="match status" value="1"/>
</dbReference>
<dbReference type="SUPFAM" id="SSF103473">
    <property type="entry name" value="MFS general substrate transporter"/>
    <property type="match status" value="1"/>
</dbReference>
<keyword evidence="1" id="KW-1133">Transmembrane helix</keyword>
<dbReference type="InterPro" id="IPR011701">
    <property type="entry name" value="MFS"/>
</dbReference>
<sequence length="311" mass="32916">MRDLLRTKTPVALPTMIVVQSFGTMCGFAGAIVAVQASTDLGVKATNIGIFTSLLYIVGMLSGLCAGGFLARHGVIRSSQVALLSAALGLILAGIAPFWPVVLAAAVLIGIGTGPLNPAGSRILARHAPLRWQPLVFSLKQTGTPLGGMLAGLLLPPLMALYDWRVALVAVASLPVLTLLSLQLIRHNLDDDRDPAFPISLAGVMDSLRVIVSSRPLFILAAMGFLYTFTQLAILSFIVIYLSQENGLSTEFAGAVFAIIHGSAIPARIFWGAVAGRFVSCWVLLGLIGIMMSFSILGMSLFSPGWPFWLT</sequence>
<dbReference type="AlphaFoldDB" id="A0A381ZA00"/>
<proteinExistence type="predicted"/>
<dbReference type="InterPro" id="IPR020846">
    <property type="entry name" value="MFS_dom"/>
</dbReference>
<feature type="transmembrane region" description="Helical" evidence="1">
    <location>
        <begin position="278"/>
        <end position="302"/>
    </location>
</feature>
<dbReference type="Pfam" id="PF07690">
    <property type="entry name" value="MFS_1"/>
    <property type="match status" value="1"/>
</dbReference>
<dbReference type="EMBL" id="UINC01020425">
    <property type="protein sequence ID" value="SVA85781.1"/>
    <property type="molecule type" value="Genomic_DNA"/>
</dbReference>
<reference evidence="3" key="1">
    <citation type="submission" date="2018-05" db="EMBL/GenBank/DDBJ databases">
        <authorList>
            <person name="Lanie J.A."/>
            <person name="Ng W.-L."/>
            <person name="Kazmierczak K.M."/>
            <person name="Andrzejewski T.M."/>
            <person name="Davidsen T.M."/>
            <person name="Wayne K.J."/>
            <person name="Tettelin H."/>
            <person name="Glass J.I."/>
            <person name="Rusch D."/>
            <person name="Podicherti R."/>
            <person name="Tsui H.-C.T."/>
            <person name="Winkler M.E."/>
        </authorList>
    </citation>
    <scope>NUCLEOTIDE SEQUENCE</scope>
</reference>
<feature type="domain" description="Major facilitator superfamily (MFS) profile" evidence="2">
    <location>
        <begin position="7"/>
        <end position="311"/>
    </location>
</feature>
<dbReference type="Gene3D" id="1.20.1250.20">
    <property type="entry name" value="MFS general substrate transporter like domains"/>
    <property type="match status" value="2"/>
</dbReference>
<dbReference type="PANTHER" id="PTHR23527">
    <property type="entry name" value="BLL3282 PROTEIN"/>
    <property type="match status" value="1"/>
</dbReference>
<dbReference type="InterPro" id="IPR036259">
    <property type="entry name" value="MFS_trans_sf"/>
</dbReference>